<dbReference type="InterPro" id="IPR021421">
    <property type="entry name" value="DUF3071"/>
</dbReference>
<dbReference type="NCBIfam" id="NF040712">
    <property type="entry name" value="SepH"/>
    <property type="match status" value="1"/>
</dbReference>
<name>A0A2L2BQG6_9MICO</name>
<dbReference type="RefSeq" id="WP_104913454.1">
    <property type="nucleotide sequence ID" value="NZ_CP026923.1"/>
</dbReference>
<feature type="region of interest" description="Disordered" evidence="1">
    <location>
        <begin position="199"/>
        <end position="252"/>
    </location>
</feature>
<dbReference type="OrthoDB" id="5180791at2"/>
<dbReference type="Pfam" id="PF11268">
    <property type="entry name" value="DUF3071"/>
    <property type="match status" value="1"/>
</dbReference>
<feature type="domain" description="DUF3071" evidence="2">
    <location>
        <begin position="1"/>
        <end position="161"/>
    </location>
</feature>
<evidence type="ECO:0000259" key="2">
    <source>
        <dbReference type="Pfam" id="PF11268"/>
    </source>
</evidence>
<gene>
    <name evidence="3" type="ORF">C3B54_11935</name>
</gene>
<sequence>MRTLQVIGVEEDRLIVVSDSGERFIIPVDEALHNALRKPSMSRPAQASKVSPREIQAHIRRGLSSQQVADLTGETLDYVTLFEGPVVAEREYIAQQAQAIQIEHPLGDRDRHVSFGESVRQRLGDLGAHDATWSAWKEETGWRVEVRFTENTVEHQAMWSFEPRKQLLVPLNDDATTLSQPEPIQGPLIPRLRPVVATDDSPAGERFDSEIFDNMPLSDTGPLLEPVAYGKTSALSGQPTPHDSDDADSPASNETADLLEALRRRRGEREPAPEGEDLSRSNHPSTGSIRLVPDEDAEPEVHASEKTASIHFFPGTGEVPREEPAHNVSASPEGSEEGPDAEAPQKPRPKRGRPNMPSWDDIVFGTKPGDDPA</sequence>
<evidence type="ECO:0000313" key="4">
    <source>
        <dbReference type="Proteomes" id="UP000243077"/>
    </source>
</evidence>
<feature type="region of interest" description="Disordered" evidence="1">
    <location>
        <begin position="266"/>
        <end position="373"/>
    </location>
</feature>
<organism evidence="3 4">
    <name type="scientific">Pontimonas salivibrio</name>
    <dbReference type="NCBI Taxonomy" id="1159327"/>
    <lineage>
        <taxon>Bacteria</taxon>
        <taxon>Bacillati</taxon>
        <taxon>Actinomycetota</taxon>
        <taxon>Actinomycetes</taxon>
        <taxon>Micrococcales</taxon>
        <taxon>Microbacteriaceae</taxon>
        <taxon>Pontimonas</taxon>
    </lineage>
</organism>
<dbReference type="EMBL" id="CP026923">
    <property type="protein sequence ID" value="AVG23906.1"/>
    <property type="molecule type" value="Genomic_DNA"/>
</dbReference>
<evidence type="ECO:0000313" key="3">
    <source>
        <dbReference type="EMBL" id="AVG23906.1"/>
    </source>
</evidence>
<dbReference type="InterPro" id="IPR047682">
    <property type="entry name" value="SepH-like"/>
</dbReference>
<reference evidence="3 4" key="1">
    <citation type="submission" date="2018-02" db="EMBL/GenBank/DDBJ databases">
        <title>Complete genome of the streamlined marine actinobacterium Pontimonas salivibrio CL-TW6 adapted to coastal planktonic lifestype.</title>
        <authorList>
            <person name="Cho B.C."/>
            <person name="Hardies S.C."/>
            <person name="Jang G.I."/>
            <person name="Hwang C.Y."/>
        </authorList>
    </citation>
    <scope>NUCLEOTIDE SEQUENCE [LARGE SCALE GENOMIC DNA]</scope>
    <source>
        <strain evidence="3 4">CL-TW6</strain>
    </source>
</reference>
<dbReference type="KEGG" id="psai:C3B54_11935"/>
<accession>A0A2L2BQG6</accession>
<proteinExistence type="predicted"/>
<evidence type="ECO:0000256" key="1">
    <source>
        <dbReference type="SAM" id="MobiDB-lite"/>
    </source>
</evidence>
<dbReference type="Proteomes" id="UP000243077">
    <property type="component" value="Chromosome"/>
</dbReference>
<dbReference type="AlphaFoldDB" id="A0A2L2BQG6"/>
<protein>
    <submittedName>
        <fullName evidence="3">DUF3071-like protein</fullName>
    </submittedName>
</protein>
<keyword evidence="4" id="KW-1185">Reference proteome</keyword>
<feature type="compositionally biased region" description="Basic and acidic residues" evidence="1">
    <location>
        <begin position="267"/>
        <end position="280"/>
    </location>
</feature>